<name>A0A7I9Y310_9MYCO</name>
<evidence type="ECO:0000259" key="2">
    <source>
        <dbReference type="Pfam" id="PF14530"/>
    </source>
</evidence>
<comment type="caution">
    <text evidence="3">The sequence shown here is derived from an EMBL/GenBank/DDBJ whole genome shotgun (WGS) entry which is preliminary data.</text>
</comment>
<dbReference type="Proteomes" id="UP000465361">
    <property type="component" value="Unassembled WGS sequence"/>
</dbReference>
<dbReference type="AlphaFoldDB" id="A0A7I9Y310"/>
<protein>
    <recommendedName>
        <fullName evidence="2">DUF4439 domain-containing protein</fullName>
    </recommendedName>
</protein>
<dbReference type="CDD" id="cd00657">
    <property type="entry name" value="Ferritin_like"/>
    <property type="match status" value="1"/>
</dbReference>
<dbReference type="RefSeq" id="WP_281352779.1">
    <property type="nucleotide sequence ID" value="NZ_BLKW01000004.1"/>
</dbReference>
<feature type="region of interest" description="Disordered" evidence="1">
    <location>
        <begin position="1"/>
        <end position="25"/>
    </location>
</feature>
<evidence type="ECO:0000313" key="3">
    <source>
        <dbReference type="EMBL" id="GFG76441.1"/>
    </source>
</evidence>
<feature type="compositionally biased region" description="Low complexity" evidence="1">
    <location>
        <begin position="1"/>
        <end position="18"/>
    </location>
</feature>
<dbReference type="SUPFAM" id="SSF47240">
    <property type="entry name" value="Ferritin-like"/>
    <property type="match status" value="1"/>
</dbReference>
<evidence type="ECO:0000256" key="1">
    <source>
        <dbReference type="SAM" id="MobiDB-lite"/>
    </source>
</evidence>
<dbReference type="InterPro" id="IPR009078">
    <property type="entry name" value="Ferritin-like_SF"/>
</dbReference>
<evidence type="ECO:0000313" key="4">
    <source>
        <dbReference type="Proteomes" id="UP000465361"/>
    </source>
</evidence>
<dbReference type="InterPro" id="IPR012347">
    <property type="entry name" value="Ferritin-like"/>
</dbReference>
<proteinExistence type="predicted"/>
<dbReference type="InterPro" id="IPR029447">
    <property type="entry name" value="DUF4439"/>
</dbReference>
<gene>
    <name evidence="3" type="ORF">MBOT_38060</name>
</gene>
<dbReference type="Pfam" id="PF14530">
    <property type="entry name" value="DUF4439"/>
    <property type="match status" value="1"/>
</dbReference>
<sequence length="167" mass="17486">MTSPQSTPSAPSSGSRRPGGSDKSAAANAALRDALATEHATIYGYGIVSAHAQPGVNDLVATALEQHRQRRDHVIELLAARSVPAPIAAAGYQLPIPVNTERDAARLAVRMENDCAVAWRAVIEQAQTPPDRAFGVTALTQSAVLAARWNQVLGAWPITTAFPGGSE</sequence>
<reference evidence="3 4" key="1">
    <citation type="journal article" date="2019" name="Emerg. Microbes Infect.">
        <title>Comprehensive subspecies identification of 175 nontuberculous mycobacteria species based on 7547 genomic profiles.</title>
        <authorList>
            <person name="Matsumoto Y."/>
            <person name="Kinjo T."/>
            <person name="Motooka D."/>
            <person name="Nabeya D."/>
            <person name="Jung N."/>
            <person name="Uechi K."/>
            <person name="Horii T."/>
            <person name="Iida T."/>
            <person name="Fujita J."/>
            <person name="Nakamura S."/>
        </authorList>
    </citation>
    <scope>NUCLEOTIDE SEQUENCE [LARGE SCALE GENOMIC DNA]</scope>
    <source>
        <strain evidence="3 4">JCM 17322</strain>
    </source>
</reference>
<keyword evidence="4" id="KW-1185">Reference proteome</keyword>
<dbReference type="EMBL" id="BLKW01000004">
    <property type="protein sequence ID" value="GFG76441.1"/>
    <property type="molecule type" value="Genomic_DNA"/>
</dbReference>
<accession>A0A7I9Y310</accession>
<feature type="domain" description="DUF4439" evidence="2">
    <location>
        <begin position="30"/>
        <end position="166"/>
    </location>
</feature>
<dbReference type="Gene3D" id="1.20.1260.10">
    <property type="match status" value="1"/>
</dbReference>
<organism evidence="3 4">
    <name type="scientific">Mycobacterium botniense</name>
    <dbReference type="NCBI Taxonomy" id="84962"/>
    <lineage>
        <taxon>Bacteria</taxon>
        <taxon>Bacillati</taxon>
        <taxon>Actinomycetota</taxon>
        <taxon>Actinomycetes</taxon>
        <taxon>Mycobacteriales</taxon>
        <taxon>Mycobacteriaceae</taxon>
        <taxon>Mycobacterium</taxon>
    </lineage>
</organism>